<evidence type="ECO:0000259" key="3">
    <source>
        <dbReference type="Pfam" id="PF00676"/>
    </source>
</evidence>
<dbReference type="InterPro" id="IPR050771">
    <property type="entry name" value="Alpha-ketoacid_DH_E1_comp"/>
</dbReference>
<evidence type="ECO:0000256" key="2">
    <source>
        <dbReference type="SAM" id="MobiDB-lite"/>
    </source>
</evidence>
<dbReference type="GO" id="GO:0016624">
    <property type="term" value="F:oxidoreductase activity, acting on the aldehyde or oxo group of donors, disulfide as acceptor"/>
    <property type="evidence" value="ECO:0007669"/>
    <property type="project" value="InterPro"/>
</dbReference>
<dbReference type="GO" id="GO:0044272">
    <property type="term" value="P:sulfur compound biosynthetic process"/>
    <property type="evidence" value="ECO:0007669"/>
    <property type="project" value="UniProtKB-ARBA"/>
</dbReference>
<dbReference type="Pfam" id="PF00676">
    <property type="entry name" value="E1_dh"/>
    <property type="match status" value="1"/>
</dbReference>
<gene>
    <name evidence="4" type="ORF">SAMN05192554_10284</name>
</gene>
<reference evidence="4 5" key="1">
    <citation type="submission" date="2016-10" db="EMBL/GenBank/DDBJ databases">
        <authorList>
            <person name="de Groot N.N."/>
        </authorList>
    </citation>
    <scope>NUCLEOTIDE SEQUENCE [LARGE SCALE GENOMIC DNA]</scope>
    <source>
        <strain evidence="5">EB21,IBRC-M 10013,KCTC 4048</strain>
    </source>
</reference>
<feature type="region of interest" description="Disordered" evidence="2">
    <location>
        <begin position="333"/>
        <end position="354"/>
    </location>
</feature>
<name>A0A1G9T1E5_9EURY</name>
<dbReference type="InterPro" id="IPR001017">
    <property type="entry name" value="DH_E1"/>
</dbReference>
<protein>
    <submittedName>
        <fullName evidence="4">Pyruvate dehydrogenase E1 component alpha subunit</fullName>
    </submittedName>
</protein>
<organism evidence="4 5">
    <name type="scientific">Haloarchaeobius iranensis</name>
    <dbReference type="NCBI Taxonomy" id="996166"/>
    <lineage>
        <taxon>Archaea</taxon>
        <taxon>Methanobacteriati</taxon>
        <taxon>Methanobacteriota</taxon>
        <taxon>Stenosarchaea group</taxon>
        <taxon>Halobacteria</taxon>
        <taxon>Halobacteriales</taxon>
        <taxon>Halorubellaceae</taxon>
        <taxon>Haloarchaeobius</taxon>
    </lineage>
</organism>
<dbReference type="RefSeq" id="WP_245707586.1">
    <property type="nucleotide sequence ID" value="NZ_FNIA01000002.1"/>
</dbReference>
<dbReference type="SUPFAM" id="SSF52518">
    <property type="entry name" value="Thiamin diphosphate-binding fold (THDP-binding)"/>
    <property type="match status" value="1"/>
</dbReference>
<dbReference type="EMBL" id="FNIA01000002">
    <property type="protein sequence ID" value="SDM41529.1"/>
    <property type="molecule type" value="Genomic_DNA"/>
</dbReference>
<feature type="compositionally biased region" description="Basic and acidic residues" evidence="2">
    <location>
        <begin position="333"/>
        <end position="347"/>
    </location>
</feature>
<accession>A0A1G9T1E5</accession>
<sequence length="354" mass="39071">MSSEAENLVRVMSPGGSAVGDRQLGETEAKALYESMVLARTFDEKAISLHRQGRIGTYAPMRGQEAAQVGAAAAMADPDYLFPTYRDHAMFVERGIDLREVLLHLLGDGQYVDREDGDDLTTFTSSIPIATQLPHAVGVGMAAKYKGDDVASLVSFGDGATSEGDFHEGMNFAGVFDTPTVFFCQNNGYAISVPRERQTASATIAQKAQAYGFEGVRVDGNDVFAVHDVVTEALEKAKNGGGPTLIEAVTYRRGAHTTTDDPSVYRDEDDAADWLQEDPLDRSRTYLEEEFGWSDEDQEAVEQWATEEVARAVEAAEEHTGYEPEEMFEHVYEEMPRQLREQRRQLPEDPQVGH</sequence>
<keyword evidence="1" id="KW-0560">Oxidoreductase</keyword>
<dbReference type="InterPro" id="IPR029061">
    <property type="entry name" value="THDP-binding"/>
</dbReference>
<dbReference type="NCBIfam" id="TIGR03181">
    <property type="entry name" value="PDH_E1_alph_x"/>
    <property type="match status" value="1"/>
</dbReference>
<dbReference type="Gene3D" id="3.40.50.970">
    <property type="match status" value="1"/>
</dbReference>
<dbReference type="CDD" id="cd02000">
    <property type="entry name" value="TPP_E1_PDC_ADC_BCADC"/>
    <property type="match status" value="1"/>
</dbReference>
<evidence type="ECO:0000256" key="1">
    <source>
        <dbReference type="ARBA" id="ARBA00023002"/>
    </source>
</evidence>
<proteinExistence type="predicted"/>
<feature type="domain" description="Dehydrogenase E1 component" evidence="3">
    <location>
        <begin position="34"/>
        <end position="321"/>
    </location>
</feature>
<evidence type="ECO:0000313" key="5">
    <source>
        <dbReference type="Proteomes" id="UP000199370"/>
    </source>
</evidence>
<keyword evidence="5" id="KW-1185">Reference proteome</keyword>
<dbReference type="STRING" id="996166.SAMN05192554_10284"/>
<dbReference type="InterPro" id="IPR017596">
    <property type="entry name" value="PdhA/BkdA"/>
</dbReference>
<evidence type="ECO:0000313" key="4">
    <source>
        <dbReference type="EMBL" id="SDM41529.1"/>
    </source>
</evidence>
<dbReference type="PANTHER" id="PTHR43380">
    <property type="entry name" value="2-OXOISOVALERATE DEHYDROGENASE SUBUNIT ALPHA, MITOCHONDRIAL"/>
    <property type="match status" value="1"/>
</dbReference>
<dbReference type="PANTHER" id="PTHR43380:SF1">
    <property type="entry name" value="2-OXOISOVALERATE DEHYDROGENASE SUBUNIT ALPHA, MITOCHONDRIAL"/>
    <property type="match status" value="1"/>
</dbReference>
<dbReference type="GO" id="GO:0009083">
    <property type="term" value="P:branched-chain amino acid catabolic process"/>
    <property type="evidence" value="ECO:0007669"/>
    <property type="project" value="TreeGrafter"/>
</dbReference>
<dbReference type="Proteomes" id="UP000199370">
    <property type="component" value="Unassembled WGS sequence"/>
</dbReference>
<keyword evidence="4" id="KW-0670">Pyruvate</keyword>
<dbReference type="AlphaFoldDB" id="A0A1G9T1E5"/>